<dbReference type="GO" id="GO:0005737">
    <property type="term" value="C:cytoplasm"/>
    <property type="evidence" value="ECO:0007669"/>
    <property type="project" value="UniProtKB-SubCell"/>
</dbReference>
<dbReference type="GO" id="GO:0010387">
    <property type="term" value="P:COP9 signalosome assembly"/>
    <property type="evidence" value="ECO:0007669"/>
    <property type="project" value="InterPro"/>
</dbReference>
<evidence type="ECO:0000256" key="1">
    <source>
        <dbReference type="ARBA" id="ARBA00004123"/>
    </source>
</evidence>
<comment type="similarity">
    <text evidence="3">Belongs to the CSN7/EIF3M family. CSN7 subfamily.</text>
</comment>
<accession>A0A6F9DAE2</accession>
<dbReference type="SMART" id="SM00088">
    <property type="entry name" value="PINT"/>
    <property type="match status" value="1"/>
</dbReference>
<protein>
    <submittedName>
        <fullName evidence="10">COP9 signalosome complex subunit 7a-like</fullName>
    </submittedName>
</protein>
<dbReference type="Pfam" id="PF18392">
    <property type="entry name" value="CSN7a_helixI"/>
    <property type="match status" value="1"/>
</dbReference>
<keyword evidence="6" id="KW-0539">Nucleus</keyword>
<proteinExistence type="evidence at transcript level"/>
<reference evidence="10" key="1">
    <citation type="submission" date="2020-04" db="EMBL/GenBank/DDBJ databases">
        <authorList>
            <person name="Neveu A P."/>
        </authorList>
    </citation>
    <scope>NUCLEOTIDE SEQUENCE</scope>
    <source>
        <tissue evidence="10">Whole embryo</tissue>
    </source>
</reference>
<keyword evidence="5" id="KW-0736">Signalosome</keyword>
<evidence type="ECO:0000256" key="2">
    <source>
        <dbReference type="ARBA" id="ARBA00004496"/>
    </source>
</evidence>
<evidence type="ECO:0000313" key="10">
    <source>
        <dbReference type="EMBL" id="CAB3232931.1"/>
    </source>
</evidence>
<dbReference type="InterPro" id="IPR000717">
    <property type="entry name" value="PCI_dom"/>
</dbReference>
<sequence>MEVEVETNPVASTSASRSQEQFLILAKTAHGAALRKLIEQELESPDIYVFGELLELTCVQELCDDPEGAKYLKLLNIFAYGTYKDYVQQAAHLLPLSPLMSKKLRQLTVVSLAAKSKYISYESLLAEVDLNNVRELEDLLISAIYSNIIRGKLDQQNSRLEVDWTIGRDLTPEDLDYITNTLSSWCSRCETMVQSIGTQIVGANTFLSEDALRKSQINTEVENIMSTIKKASGQEPYISMSDSRLSQHPPPSCGVEIKPKKSKVKGLRGSGMKLWSSSKN</sequence>
<dbReference type="GO" id="GO:0008180">
    <property type="term" value="C:COP9 signalosome"/>
    <property type="evidence" value="ECO:0007669"/>
    <property type="project" value="UniProtKB-KW"/>
</dbReference>
<dbReference type="PANTHER" id="PTHR15350:SF5">
    <property type="entry name" value="COP9 SIGNALOSOME COMPLEX SUBUNIT 7"/>
    <property type="match status" value="1"/>
</dbReference>
<evidence type="ECO:0000256" key="4">
    <source>
        <dbReference type="ARBA" id="ARBA00022490"/>
    </source>
</evidence>
<name>A0A6F9DAE2_9ASCI</name>
<organism evidence="10">
    <name type="scientific">Phallusia mammillata</name>
    <dbReference type="NCBI Taxonomy" id="59560"/>
    <lineage>
        <taxon>Eukaryota</taxon>
        <taxon>Metazoa</taxon>
        <taxon>Chordata</taxon>
        <taxon>Tunicata</taxon>
        <taxon>Ascidiacea</taxon>
        <taxon>Phlebobranchia</taxon>
        <taxon>Ascidiidae</taxon>
        <taxon>Phallusia</taxon>
    </lineage>
</organism>
<dbReference type="InterPro" id="IPR045237">
    <property type="entry name" value="COPS7/eIF3m"/>
</dbReference>
<dbReference type="PANTHER" id="PTHR15350">
    <property type="entry name" value="COP9 SIGNALOSOME COMPLEX SUBUNIT 7/DENDRITIC CELL PROTEIN GA17"/>
    <property type="match status" value="1"/>
</dbReference>
<dbReference type="AlphaFoldDB" id="A0A6F9DAE2"/>
<gene>
    <name evidence="10" type="primary">Cops7a</name>
</gene>
<dbReference type="InterPro" id="IPR041481">
    <property type="entry name" value="CSN7_helixI"/>
</dbReference>
<evidence type="ECO:0000259" key="9">
    <source>
        <dbReference type="PROSITE" id="PS50250"/>
    </source>
</evidence>
<comment type="function">
    <text evidence="7">Component of the COP9 signalosome complex (CSN), a complex involved in various cellular and developmental processes. The CSN complex is an essential regulator of the ubiquitin (Ubl) conjugation pathway by mediating the deneddylation of the cullin subunits of SCF-type E3 ligase complexes, leading to decrease the Ubl ligase activity of SCF-type complexes such as SCF, CSA or DDB2. The complex is also involved in phosphorylation of p53/TP53, JUN, I-kappa-B-alpha/NFKBIA, ITPK1 and IRF8/ICSBP, possibly via its association with CK2 and PKD kinases. CSN-dependent phosphorylation of TP53 and JUN promotes and protects degradation by the Ubl system, respectively.</text>
</comment>
<evidence type="ECO:0000256" key="3">
    <source>
        <dbReference type="ARBA" id="ARBA00008482"/>
    </source>
</evidence>
<feature type="region of interest" description="Disordered" evidence="8">
    <location>
        <begin position="239"/>
        <end position="280"/>
    </location>
</feature>
<evidence type="ECO:0000256" key="6">
    <source>
        <dbReference type="ARBA" id="ARBA00023242"/>
    </source>
</evidence>
<evidence type="ECO:0000256" key="7">
    <source>
        <dbReference type="ARBA" id="ARBA00025037"/>
    </source>
</evidence>
<evidence type="ECO:0000256" key="8">
    <source>
        <dbReference type="SAM" id="MobiDB-lite"/>
    </source>
</evidence>
<keyword evidence="4" id="KW-0963">Cytoplasm</keyword>
<dbReference type="Pfam" id="PF22061">
    <property type="entry name" value="CSN7_HB_subdom"/>
    <property type="match status" value="1"/>
</dbReference>
<dbReference type="PROSITE" id="PS50250">
    <property type="entry name" value="PCI"/>
    <property type="match status" value="1"/>
</dbReference>
<dbReference type="EMBL" id="LR784118">
    <property type="protein sequence ID" value="CAB3232931.1"/>
    <property type="molecule type" value="mRNA"/>
</dbReference>
<feature type="domain" description="PCI" evidence="9">
    <location>
        <begin position="1"/>
        <end position="167"/>
    </location>
</feature>
<comment type="subcellular location">
    <subcellularLocation>
        <location evidence="2">Cytoplasm</location>
    </subcellularLocation>
    <subcellularLocation>
        <location evidence="1">Nucleus</location>
    </subcellularLocation>
</comment>
<dbReference type="Pfam" id="PF01399">
    <property type="entry name" value="PCI"/>
    <property type="match status" value="1"/>
</dbReference>
<evidence type="ECO:0000256" key="5">
    <source>
        <dbReference type="ARBA" id="ARBA00022790"/>
    </source>
</evidence>